<reference evidence="3" key="2">
    <citation type="journal article" date="2021" name="PeerJ">
        <title>Extensive microbial diversity within the chicken gut microbiome revealed by metagenomics and culture.</title>
        <authorList>
            <person name="Gilroy R."/>
            <person name="Ravi A."/>
            <person name="Getino M."/>
            <person name="Pursley I."/>
            <person name="Horton D.L."/>
            <person name="Alikhan N.F."/>
            <person name="Baker D."/>
            <person name="Gharbi K."/>
            <person name="Hall N."/>
            <person name="Watson M."/>
            <person name="Adriaenssens E.M."/>
            <person name="Foster-Nyarko E."/>
            <person name="Jarju S."/>
            <person name="Secka A."/>
            <person name="Antonio M."/>
            <person name="Oren A."/>
            <person name="Chaudhuri R.R."/>
            <person name="La Ragione R."/>
            <person name="Hildebrand F."/>
            <person name="Pallen M.J."/>
        </authorList>
    </citation>
    <scope>NUCLEOTIDE SEQUENCE</scope>
    <source>
        <strain evidence="3">7463</strain>
    </source>
</reference>
<dbReference type="Proteomes" id="UP000824083">
    <property type="component" value="Unassembled WGS sequence"/>
</dbReference>
<dbReference type="SUPFAM" id="SSF143456">
    <property type="entry name" value="VC0467-like"/>
    <property type="match status" value="1"/>
</dbReference>
<sequence>MAEFVSYKNHFLIAAPNMKDPTFAGTVVYICEHTKSGAMGIVINRSIRLSVEALLQRIGIENKNPALKEVFLFDGGPVQVERGFVLHQANRKYHSTMVVTDDIYLSTSRDVLESVGANEDAPKRFLLSLGYSGWSEGQLEDELAVSGWLIAPADETIIFDTPVEERYEKALQLLGIDAVTLEAWGEDAGHA</sequence>
<evidence type="ECO:0000313" key="3">
    <source>
        <dbReference type="EMBL" id="HIU37777.1"/>
    </source>
</evidence>
<reference evidence="3" key="1">
    <citation type="submission" date="2020-10" db="EMBL/GenBank/DDBJ databases">
        <authorList>
            <person name="Gilroy R."/>
        </authorList>
    </citation>
    <scope>NUCLEOTIDE SEQUENCE</scope>
    <source>
        <strain evidence="3">7463</strain>
    </source>
</reference>
<dbReference type="GO" id="GO:0005829">
    <property type="term" value="C:cytosol"/>
    <property type="evidence" value="ECO:0007669"/>
    <property type="project" value="TreeGrafter"/>
</dbReference>
<comment type="similarity">
    <text evidence="1 2">Belongs to the UPF0301 (AlgH) family.</text>
</comment>
<accession>A0A9D1IKJ7</accession>
<gene>
    <name evidence="3" type="ORF">IAC56_05835</name>
</gene>
<comment type="caution">
    <text evidence="3">The sequence shown here is derived from an EMBL/GenBank/DDBJ whole genome shotgun (WGS) entry which is preliminary data.</text>
</comment>
<organism evidence="3 4">
    <name type="scientific">Candidatus Aphodousia faecigallinarum</name>
    <dbReference type="NCBI Taxonomy" id="2840677"/>
    <lineage>
        <taxon>Bacteria</taxon>
        <taxon>Pseudomonadati</taxon>
        <taxon>Pseudomonadota</taxon>
        <taxon>Betaproteobacteria</taxon>
        <taxon>Burkholderiales</taxon>
        <taxon>Sutterellaceae</taxon>
        <taxon>Sutterellaceae incertae sedis</taxon>
        <taxon>Candidatus Aphodousia</taxon>
    </lineage>
</organism>
<evidence type="ECO:0000313" key="4">
    <source>
        <dbReference type="Proteomes" id="UP000824083"/>
    </source>
</evidence>
<proteinExistence type="inferred from homology"/>
<name>A0A9D1IKJ7_9BURK</name>
<dbReference type="Gene3D" id="3.40.1740.10">
    <property type="entry name" value="VC0467-like"/>
    <property type="match status" value="1"/>
</dbReference>
<dbReference type="PANTHER" id="PTHR30327">
    <property type="entry name" value="UNCHARACTERIZED PROTEIN YQGE"/>
    <property type="match status" value="1"/>
</dbReference>
<dbReference type="AlphaFoldDB" id="A0A9D1IKJ7"/>
<dbReference type="Pfam" id="PF02622">
    <property type="entry name" value="DUF179"/>
    <property type="match status" value="1"/>
</dbReference>
<dbReference type="NCBIfam" id="NF001266">
    <property type="entry name" value="PRK00228.1-1"/>
    <property type="match status" value="1"/>
</dbReference>
<protein>
    <recommendedName>
        <fullName evidence="2">UPF0301 protein IAC56_05835</fullName>
    </recommendedName>
</protein>
<dbReference type="EMBL" id="DVMY01000090">
    <property type="protein sequence ID" value="HIU37777.1"/>
    <property type="molecule type" value="Genomic_DNA"/>
</dbReference>
<dbReference type="HAMAP" id="MF_00758">
    <property type="entry name" value="UPF0301"/>
    <property type="match status" value="1"/>
</dbReference>
<dbReference type="InterPro" id="IPR003774">
    <property type="entry name" value="AlgH-like"/>
</dbReference>
<evidence type="ECO:0000256" key="1">
    <source>
        <dbReference type="ARBA" id="ARBA00009600"/>
    </source>
</evidence>
<dbReference type="PANTHER" id="PTHR30327:SF1">
    <property type="entry name" value="UPF0301 PROTEIN YQGE"/>
    <property type="match status" value="1"/>
</dbReference>
<evidence type="ECO:0000256" key="2">
    <source>
        <dbReference type="HAMAP-Rule" id="MF_00758"/>
    </source>
</evidence>